<keyword evidence="1" id="KW-1133">Transmembrane helix</keyword>
<evidence type="ECO:0000313" key="3">
    <source>
        <dbReference type="Proteomes" id="UP000295252"/>
    </source>
</evidence>
<reference evidence="3" key="1">
    <citation type="journal article" date="2014" name="Science">
        <title>The coffee genome provides insight into the convergent evolution of caffeine biosynthesis.</title>
        <authorList>
            <person name="Denoeud F."/>
            <person name="Carretero-Paulet L."/>
            <person name="Dereeper A."/>
            <person name="Droc G."/>
            <person name="Guyot R."/>
            <person name="Pietrella M."/>
            <person name="Zheng C."/>
            <person name="Alberti A."/>
            <person name="Anthony F."/>
            <person name="Aprea G."/>
            <person name="Aury J.M."/>
            <person name="Bento P."/>
            <person name="Bernard M."/>
            <person name="Bocs S."/>
            <person name="Campa C."/>
            <person name="Cenci A."/>
            <person name="Combes M.C."/>
            <person name="Crouzillat D."/>
            <person name="Da Silva C."/>
            <person name="Daddiego L."/>
            <person name="De Bellis F."/>
            <person name="Dussert S."/>
            <person name="Garsmeur O."/>
            <person name="Gayraud T."/>
            <person name="Guignon V."/>
            <person name="Jahn K."/>
            <person name="Jamilloux V."/>
            <person name="Joet T."/>
            <person name="Labadie K."/>
            <person name="Lan T."/>
            <person name="Leclercq J."/>
            <person name="Lepelley M."/>
            <person name="Leroy T."/>
            <person name="Li L.T."/>
            <person name="Librado P."/>
            <person name="Lopez L."/>
            <person name="Munoz A."/>
            <person name="Noel B."/>
            <person name="Pallavicini A."/>
            <person name="Perrotta G."/>
            <person name="Poncet V."/>
            <person name="Pot D."/>
            <person name="Priyono X."/>
            <person name="Rigoreau M."/>
            <person name="Rouard M."/>
            <person name="Rozas J."/>
            <person name="Tranchant-Dubreuil C."/>
            <person name="VanBuren R."/>
            <person name="Zhang Q."/>
            <person name="Andrade A.C."/>
            <person name="Argout X."/>
            <person name="Bertrand B."/>
            <person name="de Kochko A."/>
            <person name="Graziosi G."/>
            <person name="Henry R.J."/>
            <person name="Jayarama X."/>
            <person name="Ming R."/>
            <person name="Nagai C."/>
            <person name="Rounsley S."/>
            <person name="Sankoff D."/>
            <person name="Giuliano G."/>
            <person name="Albert V.A."/>
            <person name="Wincker P."/>
            <person name="Lashermes P."/>
        </authorList>
    </citation>
    <scope>NUCLEOTIDE SEQUENCE [LARGE SCALE GENOMIC DNA]</scope>
    <source>
        <strain evidence="3">cv. DH200-94</strain>
    </source>
</reference>
<proteinExistence type="predicted"/>
<dbReference type="Proteomes" id="UP000295252">
    <property type="component" value="Chromosome IX"/>
</dbReference>
<evidence type="ECO:0000313" key="2">
    <source>
        <dbReference type="EMBL" id="CDP02405.1"/>
    </source>
</evidence>
<gene>
    <name evidence="2" type="ORF">GSCOC_T00039772001</name>
</gene>
<organism evidence="2 3">
    <name type="scientific">Coffea canephora</name>
    <name type="common">Robusta coffee</name>
    <dbReference type="NCBI Taxonomy" id="49390"/>
    <lineage>
        <taxon>Eukaryota</taxon>
        <taxon>Viridiplantae</taxon>
        <taxon>Streptophyta</taxon>
        <taxon>Embryophyta</taxon>
        <taxon>Tracheophyta</taxon>
        <taxon>Spermatophyta</taxon>
        <taxon>Magnoliopsida</taxon>
        <taxon>eudicotyledons</taxon>
        <taxon>Gunneridae</taxon>
        <taxon>Pentapetalae</taxon>
        <taxon>asterids</taxon>
        <taxon>lamiids</taxon>
        <taxon>Gentianales</taxon>
        <taxon>Rubiaceae</taxon>
        <taxon>Ixoroideae</taxon>
        <taxon>Gardenieae complex</taxon>
        <taxon>Bertiereae - Coffeeae clade</taxon>
        <taxon>Coffeeae</taxon>
        <taxon>Coffea</taxon>
    </lineage>
</organism>
<dbReference type="EMBL" id="HG739092">
    <property type="protein sequence ID" value="CDP02405.1"/>
    <property type="molecule type" value="Genomic_DNA"/>
</dbReference>
<dbReference type="Gramene" id="CDP02405">
    <property type="protein sequence ID" value="CDP02405"/>
    <property type="gene ID" value="GSCOC_T00039772001"/>
</dbReference>
<keyword evidence="1" id="KW-0472">Membrane</keyword>
<protein>
    <submittedName>
        <fullName evidence="2">Uncharacterized protein</fullName>
    </submittedName>
</protein>
<accession>A0A068U1I9</accession>
<dbReference type="AlphaFoldDB" id="A0A068U1I9"/>
<feature type="transmembrane region" description="Helical" evidence="1">
    <location>
        <begin position="40"/>
        <end position="60"/>
    </location>
</feature>
<evidence type="ECO:0000256" key="1">
    <source>
        <dbReference type="SAM" id="Phobius"/>
    </source>
</evidence>
<name>A0A068U1I9_COFCA</name>
<keyword evidence="1" id="KW-0812">Transmembrane</keyword>
<dbReference type="InParanoid" id="A0A068U1I9"/>
<keyword evidence="3" id="KW-1185">Reference proteome</keyword>
<sequence length="66" mass="7057">MVAVTGVAALSMRWGERALSLGFAKLTTHLKNWRNPNSESAVFVCVGVGVCVSLLFLGGLSREADY</sequence>